<evidence type="ECO:0000256" key="1">
    <source>
        <dbReference type="ARBA" id="ARBA00022598"/>
    </source>
</evidence>
<evidence type="ECO:0000256" key="5">
    <source>
        <dbReference type="HAMAP-Rule" id="MF_01609"/>
    </source>
</evidence>
<feature type="compositionally biased region" description="Low complexity" evidence="6">
    <location>
        <begin position="33"/>
        <end position="42"/>
    </location>
</feature>
<dbReference type="NCBIfam" id="TIGR02050">
    <property type="entry name" value="gshA_cyan_rel"/>
    <property type="match status" value="1"/>
</dbReference>
<dbReference type="Gene3D" id="3.30.590.20">
    <property type="match status" value="1"/>
</dbReference>
<protein>
    <recommendedName>
        <fullName evidence="5">Putative glutamate--cysteine ligase 2</fullName>
        <ecNumber evidence="5">6.3.2.2</ecNumber>
    </recommendedName>
    <alternativeName>
        <fullName evidence="5">Gamma-glutamylcysteine synthetase 2</fullName>
        <shortName evidence="5">GCS 2</shortName>
        <shortName evidence="5">Gamma-GCS 2</shortName>
    </alternativeName>
</protein>
<dbReference type="InterPro" id="IPR050141">
    <property type="entry name" value="GCL_type2/YbdK_subfam"/>
</dbReference>
<comment type="caution">
    <text evidence="7">The sequence shown here is derived from an EMBL/GenBank/DDBJ whole genome shotgun (WGS) entry which is preliminary data.</text>
</comment>
<dbReference type="InterPro" id="IPR011793">
    <property type="entry name" value="YbdK"/>
</dbReference>
<comment type="catalytic activity">
    <reaction evidence="4 5">
        <text>L-cysteine + L-glutamate + ATP = gamma-L-glutamyl-L-cysteine + ADP + phosphate + H(+)</text>
        <dbReference type="Rhea" id="RHEA:13285"/>
        <dbReference type="ChEBI" id="CHEBI:15378"/>
        <dbReference type="ChEBI" id="CHEBI:29985"/>
        <dbReference type="ChEBI" id="CHEBI:30616"/>
        <dbReference type="ChEBI" id="CHEBI:35235"/>
        <dbReference type="ChEBI" id="CHEBI:43474"/>
        <dbReference type="ChEBI" id="CHEBI:58173"/>
        <dbReference type="ChEBI" id="CHEBI:456216"/>
        <dbReference type="EC" id="6.3.2.2"/>
    </reaction>
</comment>
<sequence length="417" mass="43641">MSIEDAAPSSAGGGGGRTRRWSPGTGAPPRDSPGGAPVPGAHAHGGGTRRDVITLGVEEEYLLLDPDTAVPLPLAEEVRAAAGLQTIARAGEIQPELLLAQVEVATPVCGELAELGRHLLRLRHAIAAAAATAGCRAIASGAAPLTGPGHPPVTDKPRYRELSARGACLVDEQLVNGMHVHAAVPDRSAGVAVLNRIRLWLPVLVAMAGNSPLWRGEDTGFASWRTVIFGRWPVAGPPPAFADGPDYDRRVADLVSSGAIADTGQIYWQARLSEHYPTIEVRCFDVQLTVEDAVMFAGIVRALVATALREEDAGLPVPPCPPEVLHAANWHAARHGLGDRLIGLPCRSLPAAALVRDLLEHLAPALADNGDGHEVASLLRGFLARGAPATRQRRALATGGIRALGELIACESPRRSS</sequence>
<dbReference type="InterPro" id="IPR006336">
    <property type="entry name" value="GCS2"/>
</dbReference>
<gene>
    <name evidence="7" type="ORF">GCM10009544_09770</name>
</gene>
<keyword evidence="8" id="KW-1185">Reference proteome</keyword>
<dbReference type="NCBIfam" id="NF010041">
    <property type="entry name" value="PRK13517.1-1"/>
    <property type="match status" value="1"/>
</dbReference>
<dbReference type="GO" id="GO:0016874">
    <property type="term" value="F:ligase activity"/>
    <property type="evidence" value="ECO:0007669"/>
    <property type="project" value="UniProtKB-KW"/>
</dbReference>
<dbReference type="EC" id="6.3.2.2" evidence="5"/>
<dbReference type="SUPFAM" id="SSF55931">
    <property type="entry name" value="Glutamine synthetase/guanido kinase"/>
    <property type="match status" value="1"/>
</dbReference>
<dbReference type="Proteomes" id="UP001499895">
    <property type="component" value="Unassembled WGS sequence"/>
</dbReference>
<evidence type="ECO:0000313" key="8">
    <source>
        <dbReference type="Proteomes" id="UP001499895"/>
    </source>
</evidence>
<evidence type="ECO:0000256" key="2">
    <source>
        <dbReference type="ARBA" id="ARBA00022741"/>
    </source>
</evidence>
<evidence type="ECO:0000256" key="4">
    <source>
        <dbReference type="ARBA" id="ARBA00048819"/>
    </source>
</evidence>
<evidence type="ECO:0000256" key="3">
    <source>
        <dbReference type="ARBA" id="ARBA00022840"/>
    </source>
</evidence>
<dbReference type="HAMAP" id="MF_01609">
    <property type="entry name" value="Glu_cys_ligase_2"/>
    <property type="match status" value="1"/>
</dbReference>
<evidence type="ECO:0000313" key="7">
    <source>
        <dbReference type="EMBL" id="GAA0449000.1"/>
    </source>
</evidence>
<dbReference type="PANTHER" id="PTHR36510">
    <property type="entry name" value="GLUTAMATE--CYSTEINE LIGASE 2-RELATED"/>
    <property type="match status" value="1"/>
</dbReference>
<comment type="similarity">
    <text evidence="5">Belongs to the glutamate--cysteine ligase type 2 family. YbdK subfamily.</text>
</comment>
<keyword evidence="1 5" id="KW-0436">Ligase</keyword>
<evidence type="ECO:0000256" key="6">
    <source>
        <dbReference type="SAM" id="MobiDB-lite"/>
    </source>
</evidence>
<dbReference type="Pfam" id="PF04107">
    <property type="entry name" value="GCS2"/>
    <property type="match status" value="1"/>
</dbReference>
<comment type="function">
    <text evidence="5">ATP-dependent carboxylate-amine ligase which exhibits weak glutamate--cysteine ligase activity.</text>
</comment>
<keyword evidence="3 5" id="KW-0067">ATP-binding</keyword>
<feature type="region of interest" description="Disordered" evidence="6">
    <location>
        <begin position="1"/>
        <end position="47"/>
    </location>
</feature>
<feature type="compositionally biased region" description="Low complexity" evidence="6">
    <location>
        <begin position="1"/>
        <end position="10"/>
    </location>
</feature>
<proteinExistence type="inferred from homology"/>
<accession>A0ABP3JCB5</accession>
<dbReference type="PANTHER" id="PTHR36510:SF1">
    <property type="entry name" value="GLUTAMATE--CYSTEINE LIGASE 2-RELATED"/>
    <property type="match status" value="1"/>
</dbReference>
<reference evidence="8" key="1">
    <citation type="journal article" date="2019" name="Int. J. Syst. Evol. Microbiol.">
        <title>The Global Catalogue of Microorganisms (GCM) 10K type strain sequencing project: providing services to taxonomists for standard genome sequencing and annotation.</title>
        <authorList>
            <consortium name="The Broad Institute Genomics Platform"/>
            <consortium name="The Broad Institute Genome Sequencing Center for Infectious Disease"/>
            <person name="Wu L."/>
            <person name="Ma J."/>
        </authorList>
    </citation>
    <scope>NUCLEOTIDE SEQUENCE [LARGE SCALE GENOMIC DNA]</scope>
    <source>
        <strain evidence="8">JCM 10649</strain>
    </source>
</reference>
<organism evidence="7 8">
    <name type="scientific">Streptomyces stramineus</name>
    <dbReference type="NCBI Taxonomy" id="173861"/>
    <lineage>
        <taxon>Bacteria</taxon>
        <taxon>Bacillati</taxon>
        <taxon>Actinomycetota</taxon>
        <taxon>Actinomycetes</taxon>
        <taxon>Kitasatosporales</taxon>
        <taxon>Streptomycetaceae</taxon>
        <taxon>Streptomyces</taxon>
    </lineage>
</organism>
<name>A0ABP3JCB5_9ACTN</name>
<keyword evidence="2 5" id="KW-0547">Nucleotide-binding</keyword>
<dbReference type="EMBL" id="BAAAHB010000005">
    <property type="protein sequence ID" value="GAA0449000.1"/>
    <property type="molecule type" value="Genomic_DNA"/>
</dbReference>
<dbReference type="InterPro" id="IPR014746">
    <property type="entry name" value="Gln_synth/guanido_kin_cat_dom"/>
</dbReference>